<organism evidence="1">
    <name type="scientific">Siphoviridae sp. ctWWc42</name>
    <dbReference type="NCBI Taxonomy" id="2826361"/>
    <lineage>
        <taxon>Viruses</taxon>
        <taxon>Duplodnaviria</taxon>
        <taxon>Heunggongvirae</taxon>
        <taxon>Uroviricota</taxon>
        <taxon>Caudoviricetes</taxon>
    </lineage>
</organism>
<protein>
    <submittedName>
        <fullName evidence="1">Uncharacterized protein</fullName>
    </submittedName>
</protein>
<dbReference type="EMBL" id="BK015795">
    <property type="protein sequence ID" value="DAE25261.1"/>
    <property type="molecule type" value="Genomic_DNA"/>
</dbReference>
<proteinExistence type="predicted"/>
<accession>A0A8S5R2R3</accession>
<reference evidence="1" key="1">
    <citation type="journal article" date="2021" name="Proc. Natl. Acad. Sci. U.S.A.">
        <title>A Catalog of Tens of Thousands of Viruses from Human Metagenomes Reveals Hidden Associations with Chronic Diseases.</title>
        <authorList>
            <person name="Tisza M.J."/>
            <person name="Buck C.B."/>
        </authorList>
    </citation>
    <scope>NUCLEOTIDE SEQUENCE</scope>
    <source>
        <strain evidence="1">CtWWc42</strain>
    </source>
</reference>
<name>A0A8S5R2R3_9CAUD</name>
<sequence>MLELEIPATEQWDEKNQEFVYSEKQTLCLEHSLISLSKWESKWHKPYLSSKNLTKEEAIDYVRCMTINKVKDDRVYYLITPKMFAKINDYISDPMSATYFNNKQERGSNQKIVSELIYYWMISLGIPFECEKWHLNRLMALIKVCQRKSGGGNKMSTSDINARNAAINKARRAKMGSKG</sequence>
<evidence type="ECO:0000313" key="1">
    <source>
        <dbReference type="EMBL" id="DAE25261.1"/>
    </source>
</evidence>